<keyword evidence="3" id="KW-1185">Reference proteome</keyword>
<evidence type="ECO:0000256" key="1">
    <source>
        <dbReference type="SAM" id="MobiDB-lite"/>
    </source>
</evidence>
<organism evidence="2 3">
    <name type="scientific">Paralvinella palmiformis</name>
    <dbReference type="NCBI Taxonomy" id="53620"/>
    <lineage>
        <taxon>Eukaryota</taxon>
        <taxon>Metazoa</taxon>
        <taxon>Spiralia</taxon>
        <taxon>Lophotrochozoa</taxon>
        <taxon>Annelida</taxon>
        <taxon>Polychaeta</taxon>
        <taxon>Sedentaria</taxon>
        <taxon>Canalipalpata</taxon>
        <taxon>Terebellida</taxon>
        <taxon>Terebelliformia</taxon>
        <taxon>Alvinellidae</taxon>
        <taxon>Paralvinella</taxon>
    </lineage>
</organism>
<evidence type="ECO:0000313" key="2">
    <source>
        <dbReference type="EMBL" id="KAK2148850.1"/>
    </source>
</evidence>
<name>A0AAD9JAS5_9ANNE</name>
<evidence type="ECO:0000313" key="3">
    <source>
        <dbReference type="Proteomes" id="UP001208570"/>
    </source>
</evidence>
<dbReference type="AlphaFoldDB" id="A0AAD9JAS5"/>
<accession>A0AAD9JAS5</accession>
<comment type="caution">
    <text evidence="2">The sequence shown here is derived from an EMBL/GenBank/DDBJ whole genome shotgun (WGS) entry which is preliminary data.</text>
</comment>
<reference evidence="2" key="1">
    <citation type="journal article" date="2023" name="Mol. Biol. Evol.">
        <title>Third-Generation Sequencing Reveals the Adaptive Role of the Epigenome in Three Deep-Sea Polychaetes.</title>
        <authorList>
            <person name="Perez M."/>
            <person name="Aroh O."/>
            <person name="Sun Y."/>
            <person name="Lan Y."/>
            <person name="Juniper S.K."/>
            <person name="Young C.R."/>
            <person name="Angers B."/>
            <person name="Qian P.Y."/>
        </authorList>
    </citation>
    <scope>NUCLEOTIDE SEQUENCE</scope>
    <source>
        <strain evidence="2">P08H-3</strain>
    </source>
</reference>
<gene>
    <name evidence="2" type="ORF">LSH36_479g00001</name>
</gene>
<dbReference type="Proteomes" id="UP001208570">
    <property type="component" value="Unassembled WGS sequence"/>
</dbReference>
<proteinExistence type="predicted"/>
<feature type="region of interest" description="Disordered" evidence="1">
    <location>
        <begin position="92"/>
        <end position="112"/>
    </location>
</feature>
<protein>
    <submittedName>
        <fullName evidence="2">Uncharacterized protein</fullName>
    </submittedName>
</protein>
<dbReference type="EMBL" id="JAODUP010000479">
    <property type="protein sequence ID" value="KAK2148850.1"/>
    <property type="molecule type" value="Genomic_DNA"/>
</dbReference>
<sequence>MLSKHTQTRFMLSQAVGPSTIANVTVTTDAGNGPSDGPASMRDTILALSPIPTLSQPRRRTRKTQGVTILTSSPLNAIWNVDRKVRERVRGKVKRNTRQRKGWPKPKGPRKLTKAAMKRNGLIWYAENQSVGVGHDKSGLSAKTVKI</sequence>